<evidence type="ECO:0000256" key="3">
    <source>
        <dbReference type="ARBA" id="ARBA00023004"/>
    </source>
</evidence>
<reference evidence="6 7" key="1">
    <citation type="journal article" date="2021" name="Int. J. Syst. Evol. Microbiol.">
        <title>Reticulibacter mediterranei gen. nov., sp. nov., within the new family Reticulibacteraceae fam. nov., and Ktedonospora formicarum gen. nov., sp. nov., Ktedonobacter robiniae sp. nov., Dictyobacter formicarum sp. nov. and Dictyobacter arantiisoli sp. nov., belonging to the class Ktedonobacteria.</title>
        <authorList>
            <person name="Yabe S."/>
            <person name="Zheng Y."/>
            <person name="Wang C.M."/>
            <person name="Sakai Y."/>
            <person name="Abe K."/>
            <person name="Yokota A."/>
            <person name="Donadio S."/>
            <person name="Cavaletti L."/>
            <person name="Monciardini P."/>
        </authorList>
    </citation>
    <scope>NUCLEOTIDE SEQUENCE [LARGE SCALE GENOMIC DNA]</scope>
    <source>
        <strain evidence="6 7">SOSP1-9</strain>
    </source>
</reference>
<keyword evidence="1" id="KW-0001">2Fe-2S</keyword>
<dbReference type="Proteomes" id="UP000635565">
    <property type="component" value="Unassembled WGS sequence"/>
</dbReference>
<keyword evidence="2" id="KW-0479">Metal-binding</keyword>
<evidence type="ECO:0000259" key="5">
    <source>
        <dbReference type="PROSITE" id="PS51296"/>
    </source>
</evidence>
<dbReference type="EMBL" id="BNJJ01000005">
    <property type="protein sequence ID" value="GHO84007.1"/>
    <property type="molecule type" value="Genomic_DNA"/>
</dbReference>
<evidence type="ECO:0000256" key="1">
    <source>
        <dbReference type="ARBA" id="ARBA00022714"/>
    </source>
</evidence>
<evidence type="ECO:0000256" key="2">
    <source>
        <dbReference type="ARBA" id="ARBA00022723"/>
    </source>
</evidence>
<comment type="caution">
    <text evidence="6">The sequence shown here is derived from an EMBL/GenBank/DDBJ whole genome shotgun (WGS) entry which is preliminary data.</text>
</comment>
<keyword evidence="3" id="KW-0408">Iron</keyword>
<dbReference type="RefSeq" id="WP_201361657.1">
    <property type="nucleotide sequence ID" value="NZ_BNJJ01000005.1"/>
</dbReference>
<dbReference type="PROSITE" id="PS51296">
    <property type="entry name" value="RIESKE"/>
    <property type="match status" value="1"/>
</dbReference>
<dbReference type="PANTHER" id="PTHR21496">
    <property type="entry name" value="FERREDOXIN-RELATED"/>
    <property type="match status" value="1"/>
</dbReference>
<dbReference type="InterPro" id="IPR036922">
    <property type="entry name" value="Rieske_2Fe-2S_sf"/>
</dbReference>
<name>A0ABQ3VDL4_9CHLR</name>
<keyword evidence="4" id="KW-0411">Iron-sulfur</keyword>
<proteinExistence type="predicted"/>
<dbReference type="SUPFAM" id="SSF50022">
    <property type="entry name" value="ISP domain"/>
    <property type="match status" value="1"/>
</dbReference>
<evidence type="ECO:0000256" key="4">
    <source>
        <dbReference type="ARBA" id="ARBA00023014"/>
    </source>
</evidence>
<protein>
    <submittedName>
        <fullName evidence="6">Nitrite reductase NAD(P)H small subunit</fullName>
    </submittedName>
</protein>
<keyword evidence="7" id="KW-1185">Reference proteome</keyword>
<evidence type="ECO:0000313" key="7">
    <source>
        <dbReference type="Proteomes" id="UP000635565"/>
    </source>
</evidence>
<gene>
    <name evidence="6" type="primary">nasE</name>
    <name evidence="6" type="ORF">KSZ_20130</name>
</gene>
<dbReference type="Gene3D" id="2.102.10.10">
    <property type="entry name" value="Rieske [2Fe-2S] iron-sulphur domain"/>
    <property type="match status" value="1"/>
</dbReference>
<feature type="domain" description="Rieske" evidence="5">
    <location>
        <begin position="12"/>
        <end position="107"/>
    </location>
</feature>
<evidence type="ECO:0000313" key="6">
    <source>
        <dbReference type="EMBL" id="GHO84007.1"/>
    </source>
</evidence>
<dbReference type="Pfam" id="PF00355">
    <property type="entry name" value="Rieske"/>
    <property type="match status" value="1"/>
</dbReference>
<sequence>MSIMMTPGRVIYNLGSLDRLPLGEGRTFQIEETRIALFRTRTGEVFALQATCPHKNGPLADGMIGDGKVVCPLHGYKFCLATGEPLGNTCGALKTYEVSLDANGEILLGLDI</sequence>
<dbReference type="InterPro" id="IPR017941">
    <property type="entry name" value="Rieske_2Fe-2S"/>
</dbReference>
<organism evidence="6 7">
    <name type="scientific">Dictyobacter formicarum</name>
    <dbReference type="NCBI Taxonomy" id="2778368"/>
    <lineage>
        <taxon>Bacteria</taxon>
        <taxon>Bacillati</taxon>
        <taxon>Chloroflexota</taxon>
        <taxon>Ktedonobacteria</taxon>
        <taxon>Ktedonobacterales</taxon>
        <taxon>Dictyobacteraceae</taxon>
        <taxon>Dictyobacter</taxon>
    </lineage>
</organism>
<accession>A0ABQ3VDL4</accession>
<dbReference type="PANTHER" id="PTHR21496:SF23">
    <property type="entry name" value="3-PHENYLPROPIONATE_CINNAMIC ACID DIOXYGENASE FERREDOXIN SUBUNIT"/>
    <property type="match status" value="1"/>
</dbReference>